<dbReference type="PANTHER" id="PTHR11380:SF5">
    <property type="entry name" value="TRANSCRIPTION INITIATION FACTOR TFIID SUBUNIT 13"/>
    <property type="match status" value="1"/>
</dbReference>
<feature type="region of interest" description="Disordered" evidence="7">
    <location>
        <begin position="116"/>
        <end position="234"/>
    </location>
</feature>
<comment type="caution">
    <text evidence="8">The sequence shown here is derived from an EMBL/GenBank/DDBJ whole genome shotgun (WGS) entry which is preliminary data.</text>
</comment>
<proteinExistence type="inferred from homology"/>
<evidence type="ECO:0000313" key="8">
    <source>
        <dbReference type="EMBL" id="KAJ2903893.1"/>
    </source>
</evidence>
<dbReference type="Pfam" id="PF02269">
    <property type="entry name" value="TFIID-18kDa"/>
    <property type="match status" value="1"/>
</dbReference>
<dbReference type="PANTHER" id="PTHR11380">
    <property type="entry name" value="TRANSCRIPTION INITIATION FACTOR TFIID/SUPT3-RELATED"/>
    <property type="match status" value="1"/>
</dbReference>
<dbReference type="InterPro" id="IPR009072">
    <property type="entry name" value="Histone-fold"/>
</dbReference>
<sequence length="254" mass="27272">MTEPRARAAKNVGKANFSSTELSTFLTAHGDSPVPLPETVKILDEIATEFIQGLSFEATRVAHHAGRQKVKFEDFQFVMRRNPEVLGKVQEMLEKKQAISEARKVVSDGKDELATLAAEEATKNSGGVKDGGGGGKDGAGSTIGPGSGGGKKGGKRKGKKGQIGDGDGVDGDDDVASSAPGGKRRKMGQGQEDALWDKGYNAHLKEEEDVNQKPHLKHRNAPHQAPQLKHPYQSRHQFLKESKVRLMTKPGSDT</sequence>
<feature type="compositionally biased region" description="Basic and acidic residues" evidence="7">
    <location>
        <begin position="203"/>
        <end position="212"/>
    </location>
</feature>
<organism evidence="8 9">
    <name type="scientific">Zalerion maritima</name>
    <dbReference type="NCBI Taxonomy" id="339359"/>
    <lineage>
        <taxon>Eukaryota</taxon>
        <taxon>Fungi</taxon>
        <taxon>Dikarya</taxon>
        <taxon>Ascomycota</taxon>
        <taxon>Pezizomycotina</taxon>
        <taxon>Sordariomycetes</taxon>
        <taxon>Lulworthiomycetidae</taxon>
        <taxon>Lulworthiales</taxon>
        <taxon>Lulworthiaceae</taxon>
        <taxon>Zalerion</taxon>
    </lineage>
</organism>
<keyword evidence="3" id="KW-0804">Transcription</keyword>
<evidence type="ECO:0000256" key="4">
    <source>
        <dbReference type="ARBA" id="ARBA00023242"/>
    </source>
</evidence>
<dbReference type="Proteomes" id="UP001201980">
    <property type="component" value="Unassembled WGS sequence"/>
</dbReference>
<evidence type="ECO:0000256" key="7">
    <source>
        <dbReference type="SAM" id="MobiDB-lite"/>
    </source>
</evidence>
<evidence type="ECO:0000256" key="6">
    <source>
        <dbReference type="ARBA" id="ARBA00040136"/>
    </source>
</evidence>
<dbReference type="GO" id="GO:0051123">
    <property type="term" value="P:RNA polymerase II preinitiation complex assembly"/>
    <property type="evidence" value="ECO:0007669"/>
    <property type="project" value="TreeGrafter"/>
</dbReference>
<reference evidence="8" key="1">
    <citation type="submission" date="2022-07" db="EMBL/GenBank/DDBJ databases">
        <title>Draft genome sequence of Zalerion maritima ATCC 34329, a (micro)plastics degrading marine fungus.</title>
        <authorList>
            <person name="Paco A."/>
            <person name="Goncalves M.F.M."/>
            <person name="Rocha-Santos T.A.P."/>
            <person name="Alves A."/>
        </authorList>
    </citation>
    <scope>NUCLEOTIDE SEQUENCE</scope>
    <source>
        <strain evidence="8">ATCC 34329</strain>
    </source>
</reference>
<evidence type="ECO:0000256" key="5">
    <source>
        <dbReference type="ARBA" id="ARBA00038392"/>
    </source>
</evidence>
<dbReference type="EMBL" id="JAKWBI020000068">
    <property type="protein sequence ID" value="KAJ2903893.1"/>
    <property type="molecule type" value="Genomic_DNA"/>
</dbReference>
<protein>
    <recommendedName>
        <fullName evidence="6">Transcription initiation factor TFIID subunit 13</fullName>
    </recommendedName>
</protein>
<dbReference type="GO" id="GO:0005669">
    <property type="term" value="C:transcription factor TFIID complex"/>
    <property type="evidence" value="ECO:0007669"/>
    <property type="project" value="TreeGrafter"/>
</dbReference>
<comment type="similarity">
    <text evidence="5">Belongs to the TAF13 family.</text>
</comment>
<gene>
    <name evidence="8" type="ORF">MKZ38_009179</name>
</gene>
<keyword evidence="9" id="KW-1185">Reference proteome</keyword>
<name>A0AAD5RVI4_9PEZI</name>
<comment type="subcellular location">
    <subcellularLocation>
        <location evidence="1">Nucleus</location>
    </subcellularLocation>
</comment>
<dbReference type="InterPro" id="IPR003195">
    <property type="entry name" value="TFIID_TAF13"/>
</dbReference>
<evidence type="ECO:0000256" key="2">
    <source>
        <dbReference type="ARBA" id="ARBA00023015"/>
    </source>
</evidence>
<keyword evidence="4" id="KW-0539">Nucleus</keyword>
<accession>A0AAD5RVI4</accession>
<dbReference type="AlphaFoldDB" id="A0AAD5RVI4"/>
<dbReference type="SUPFAM" id="SSF47113">
    <property type="entry name" value="Histone-fold"/>
    <property type="match status" value="1"/>
</dbReference>
<keyword evidence="2" id="KW-0805">Transcription regulation</keyword>
<evidence type="ECO:0000313" key="9">
    <source>
        <dbReference type="Proteomes" id="UP001201980"/>
    </source>
</evidence>
<evidence type="ECO:0000256" key="3">
    <source>
        <dbReference type="ARBA" id="ARBA00023163"/>
    </source>
</evidence>
<dbReference type="GO" id="GO:0046982">
    <property type="term" value="F:protein heterodimerization activity"/>
    <property type="evidence" value="ECO:0007669"/>
    <property type="project" value="InterPro"/>
</dbReference>
<dbReference type="Gene3D" id="1.10.20.10">
    <property type="entry name" value="Histone, subunit A"/>
    <property type="match status" value="1"/>
</dbReference>
<evidence type="ECO:0000256" key="1">
    <source>
        <dbReference type="ARBA" id="ARBA00004123"/>
    </source>
</evidence>
<feature type="compositionally biased region" description="Gly residues" evidence="7">
    <location>
        <begin position="128"/>
        <end position="151"/>
    </location>
</feature>